<dbReference type="EMBL" id="CWQY01000009">
    <property type="protein sequence ID" value="CSC56724.1"/>
    <property type="molecule type" value="Genomic_DNA"/>
</dbReference>
<dbReference type="Proteomes" id="UP000041770">
    <property type="component" value="Unassembled WGS sequence"/>
</dbReference>
<accession>A0A655Z2A6</accession>
<gene>
    <name evidence="1" type="ORF">ERS013200_01695</name>
</gene>
<evidence type="ECO:0000313" key="1">
    <source>
        <dbReference type="EMBL" id="CSC56724.1"/>
    </source>
</evidence>
<evidence type="ECO:0000313" key="2">
    <source>
        <dbReference type="Proteomes" id="UP000041770"/>
    </source>
</evidence>
<protein>
    <submittedName>
        <fullName evidence="1">Uncharacterized protein</fullName>
    </submittedName>
</protein>
<dbReference type="AlphaFoldDB" id="A0A655Z2A6"/>
<reference evidence="1 2" key="1">
    <citation type="submission" date="2015-07" db="EMBL/GenBank/DDBJ databases">
        <authorList>
            <consortium name="Pathogen Informatics"/>
        </authorList>
    </citation>
    <scope>NUCLEOTIDE SEQUENCE [LARGE SCALE GENOMIC DNA]</scope>
    <source>
        <strain evidence="1 2">A316</strain>
    </source>
</reference>
<sequence length="40" mass="4518">MTEPERINGIMVNEATIAFGNIWRRIMRISLTPIACAART</sequence>
<proteinExistence type="predicted"/>
<name>A0A655Z2A6_VIBCL</name>
<organism evidence="1 2">
    <name type="scientific">Vibrio cholerae</name>
    <dbReference type="NCBI Taxonomy" id="666"/>
    <lineage>
        <taxon>Bacteria</taxon>
        <taxon>Pseudomonadati</taxon>
        <taxon>Pseudomonadota</taxon>
        <taxon>Gammaproteobacteria</taxon>
        <taxon>Vibrionales</taxon>
        <taxon>Vibrionaceae</taxon>
        <taxon>Vibrio</taxon>
    </lineage>
</organism>